<dbReference type="SUPFAM" id="SSF50494">
    <property type="entry name" value="Trypsin-like serine proteases"/>
    <property type="match status" value="1"/>
</dbReference>
<evidence type="ECO:0000313" key="5">
    <source>
        <dbReference type="RefSeq" id="XP_025422109.1"/>
    </source>
</evidence>
<feature type="domain" description="Peptidase S1" evidence="3">
    <location>
        <begin position="118"/>
        <end position="371"/>
    </location>
</feature>
<dbReference type="SMART" id="SM00020">
    <property type="entry name" value="Tryp_SPc"/>
    <property type="match status" value="1"/>
</dbReference>
<dbReference type="FunFam" id="2.40.10.10:FF:000002">
    <property type="entry name" value="Transmembrane protease serine"/>
    <property type="match status" value="1"/>
</dbReference>
<dbReference type="GeneID" id="112691892"/>
<organism evidence="4 5">
    <name type="scientific">Sipha flava</name>
    <name type="common">yellow sugarcane aphid</name>
    <dbReference type="NCBI Taxonomy" id="143950"/>
    <lineage>
        <taxon>Eukaryota</taxon>
        <taxon>Metazoa</taxon>
        <taxon>Ecdysozoa</taxon>
        <taxon>Arthropoda</taxon>
        <taxon>Hexapoda</taxon>
        <taxon>Insecta</taxon>
        <taxon>Pterygota</taxon>
        <taxon>Neoptera</taxon>
        <taxon>Paraneoptera</taxon>
        <taxon>Hemiptera</taxon>
        <taxon>Sternorrhyncha</taxon>
        <taxon>Aphidomorpha</taxon>
        <taxon>Aphidoidea</taxon>
        <taxon>Aphididae</taxon>
        <taxon>Sipha</taxon>
    </lineage>
</organism>
<accession>A0A8B8GFV6</accession>
<dbReference type="AlphaFoldDB" id="A0A8B8GFV6"/>
<reference evidence="5" key="1">
    <citation type="submission" date="2025-08" db="UniProtKB">
        <authorList>
            <consortium name="RefSeq"/>
        </authorList>
    </citation>
    <scope>IDENTIFICATION</scope>
    <source>
        <tissue evidence="5">Whole body</tissue>
    </source>
</reference>
<dbReference type="InterPro" id="IPR001254">
    <property type="entry name" value="Trypsin_dom"/>
</dbReference>
<dbReference type="InterPro" id="IPR009003">
    <property type="entry name" value="Peptidase_S1_PA"/>
</dbReference>
<dbReference type="InterPro" id="IPR043504">
    <property type="entry name" value="Peptidase_S1_PA_chymotrypsin"/>
</dbReference>
<dbReference type="PRINTS" id="PR00722">
    <property type="entry name" value="CHYMOTRYPSIN"/>
</dbReference>
<dbReference type="PANTHER" id="PTHR24258">
    <property type="entry name" value="SERINE PROTEASE-RELATED"/>
    <property type="match status" value="1"/>
</dbReference>
<dbReference type="Proteomes" id="UP000694846">
    <property type="component" value="Unplaced"/>
</dbReference>
<dbReference type="PANTHER" id="PTHR24258:SF142">
    <property type="entry name" value="PEPTIDASE S1 DOMAIN-CONTAINING PROTEIN"/>
    <property type="match status" value="1"/>
</dbReference>
<evidence type="ECO:0000313" key="4">
    <source>
        <dbReference type="Proteomes" id="UP000694846"/>
    </source>
</evidence>
<gene>
    <name evidence="5" type="primary">LOC112691892</name>
</gene>
<dbReference type="PROSITE" id="PS50240">
    <property type="entry name" value="TRYPSIN_DOM"/>
    <property type="match status" value="1"/>
</dbReference>
<dbReference type="CDD" id="cd00190">
    <property type="entry name" value="Tryp_SPc"/>
    <property type="match status" value="1"/>
</dbReference>
<name>A0A8B8GFV6_9HEMI</name>
<sequence>MLCLEETDEKMIFKTFAVVAFFTVSKIHESVSNDTGSVSFDRLELQIEKIKPSHETEWIEDCKCVLPNECLPDENDASIDIRIITKPDKCPSGKVYCCSDPFVENPLLMCGKAAPQDIEGIKIHLDQAKFGEFPWQALILTNGNSFVSNGALIDNKHILSTAHFLTSFSKNVSALKVRLGDWDIYKNVEPLPYVERAVASVTIHPGYSSSTMNNDVAVITMSEAVTWSKHISAACLPPGPQPDGTASSGRPHWTGCRVSGWGTESFDRPRYPGVLKKVGVPLWDRDGCVRSLRTTRLGGKFKLHEGFLCAGGEEHEDACKGDGGSPLVCEQDSVSYLIGLVSWGIGCGTASIPGVYIDVSFYIKWIEKQIYSEESRL</sequence>
<dbReference type="GO" id="GO:0004252">
    <property type="term" value="F:serine-type endopeptidase activity"/>
    <property type="evidence" value="ECO:0007669"/>
    <property type="project" value="InterPro"/>
</dbReference>
<evidence type="ECO:0000256" key="2">
    <source>
        <dbReference type="ARBA" id="ARBA00024195"/>
    </source>
</evidence>
<dbReference type="Gene3D" id="2.40.10.10">
    <property type="entry name" value="Trypsin-like serine proteases"/>
    <property type="match status" value="1"/>
</dbReference>
<dbReference type="RefSeq" id="XP_025422109.1">
    <property type="nucleotide sequence ID" value="XM_025566324.1"/>
</dbReference>
<evidence type="ECO:0000256" key="1">
    <source>
        <dbReference type="ARBA" id="ARBA00023157"/>
    </source>
</evidence>
<keyword evidence="4" id="KW-1185">Reference proteome</keyword>
<dbReference type="OrthoDB" id="5918597at2759"/>
<dbReference type="InterPro" id="IPR001314">
    <property type="entry name" value="Peptidase_S1A"/>
</dbReference>
<protein>
    <submittedName>
        <fullName evidence="5">Phenoloxidase-activating factor 2-like</fullName>
    </submittedName>
</protein>
<dbReference type="GO" id="GO:0006508">
    <property type="term" value="P:proteolysis"/>
    <property type="evidence" value="ECO:0007669"/>
    <property type="project" value="InterPro"/>
</dbReference>
<keyword evidence="1" id="KW-1015">Disulfide bond</keyword>
<proteinExistence type="inferred from homology"/>
<evidence type="ECO:0000259" key="3">
    <source>
        <dbReference type="PROSITE" id="PS50240"/>
    </source>
</evidence>
<dbReference type="Pfam" id="PF00089">
    <property type="entry name" value="Trypsin"/>
    <property type="match status" value="1"/>
</dbReference>
<comment type="similarity">
    <text evidence="2">Belongs to the peptidase S1 family. CLIP subfamily.</text>
</comment>